<dbReference type="GO" id="GO:0016787">
    <property type="term" value="F:hydrolase activity"/>
    <property type="evidence" value="ECO:0007669"/>
    <property type="project" value="UniProtKB-KW"/>
</dbReference>
<organism evidence="3">
    <name type="scientific">hydrothermal vent metagenome</name>
    <dbReference type="NCBI Taxonomy" id="652676"/>
    <lineage>
        <taxon>unclassified sequences</taxon>
        <taxon>metagenomes</taxon>
        <taxon>ecological metagenomes</taxon>
    </lineage>
</organism>
<dbReference type="PROSITE" id="PS00893">
    <property type="entry name" value="NUDIX_BOX"/>
    <property type="match status" value="1"/>
</dbReference>
<dbReference type="InterPro" id="IPR020084">
    <property type="entry name" value="NUDIX_hydrolase_CS"/>
</dbReference>
<dbReference type="PRINTS" id="PR00502">
    <property type="entry name" value="NUDIXFAMILY"/>
</dbReference>
<dbReference type="PANTHER" id="PTHR43736">
    <property type="entry name" value="ADP-RIBOSE PYROPHOSPHATASE"/>
    <property type="match status" value="1"/>
</dbReference>
<dbReference type="Gene3D" id="3.90.79.10">
    <property type="entry name" value="Nucleoside Triphosphate Pyrophosphohydrolase"/>
    <property type="match status" value="1"/>
</dbReference>
<feature type="domain" description="Nudix hydrolase" evidence="2">
    <location>
        <begin position="4"/>
        <end position="140"/>
    </location>
</feature>
<evidence type="ECO:0000256" key="1">
    <source>
        <dbReference type="ARBA" id="ARBA00022801"/>
    </source>
</evidence>
<sequence length="153" mass="17867">MRTRKHTSSGGVVYKITDEHPRVILICHHNLKGKLIWCLPKGSVEQGETLPETALREIREETGTHGKILEKIGQIQYWFYSRQEEMKIFKTVHFFLLEYLSGNVCDHDDEVDEARWVPLEEGLKMLTHNSERSILEKASRFLSARFGEIENKQ</sequence>
<reference evidence="3" key="1">
    <citation type="submission" date="2018-06" db="EMBL/GenBank/DDBJ databases">
        <authorList>
            <person name="Zhirakovskaya E."/>
        </authorList>
    </citation>
    <scope>NUCLEOTIDE SEQUENCE</scope>
</reference>
<protein>
    <recommendedName>
        <fullName evidence="2">Nudix hydrolase domain-containing protein</fullName>
    </recommendedName>
</protein>
<dbReference type="AlphaFoldDB" id="A0A3B1CUH5"/>
<name>A0A3B1CUH5_9ZZZZ</name>
<dbReference type="Pfam" id="PF00293">
    <property type="entry name" value="NUDIX"/>
    <property type="match status" value="1"/>
</dbReference>
<dbReference type="InterPro" id="IPR020476">
    <property type="entry name" value="Nudix_hydrolase"/>
</dbReference>
<dbReference type="InterPro" id="IPR000086">
    <property type="entry name" value="NUDIX_hydrolase_dom"/>
</dbReference>
<keyword evidence="1" id="KW-0378">Hydrolase</keyword>
<dbReference type="CDD" id="cd03673">
    <property type="entry name" value="NUDIX_Ap6A_hydrolase"/>
    <property type="match status" value="1"/>
</dbReference>
<dbReference type="SUPFAM" id="SSF55811">
    <property type="entry name" value="Nudix"/>
    <property type="match status" value="1"/>
</dbReference>
<dbReference type="PANTHER" id="PTHR43736:SF1">
    <property type="entry name" value="DIHYDRONEOPTERIN TRIPHOSPHATE DIPHOSPHATASE"/>
    <property type="match status" value="1"/>
</dbReference>
<dbReference type="EMBL" id="UOGF01000117">
    <property type="protein sequence ID" value="VAX33689.1"/>
    <property type="molecule type" value="Genomic_DNA"/>
</dbReference>
<evidence type="ECO:0000313" key="3">
    <source>
        <dbReference type="EMBL" id="VAX33689.1"/>
    </source>
</evidence>
<accession>A0A3B1CUH5</accession>
<gene>
    <name evidence="3" type="ORF">MNBD_NITROSPIRAE01-2224</name>
</gene>
<dbReference type="PROSITE" id="PS51462">
    <property type="entry name" value="NUDIX"/>
    <property type="match status" value="1"/>
</dbReference>
<dbReference type="InterPro" id="IPR015797">
    <property type="entry name" value="NUDIX_hydrolase-like_dom_sf"/>
</dbReference>
<proteinExistence type="predicted"/>
<evidence type="ECO:0000259" key="2">
    <source>
        <dbReference type="PROSITE" id="PS51462"/>
    </source>
</evidence>